<dbReference type="AlphaFoldDB" id="A0A285MVQ1"/>
<evidence type="ECO:0000256" key="1">
    <source>
        <dbReference type="ARBA" id="ARBA00023125"/>
    </source>
</evidence>
<keyword evidence="6" id="KW-1185">Reference proteome</keyword>
<dbReference type="EMBL" id="OBEH01000002">
    <property type="protein sequence ID" value="SNY99551.1"/>
    <property type="molecule type" value="Genomic_DNA"/>
</dbReference>
<protein>
    <recommendedName>
        <fullName evidence="2 3">Single-stranded DNA-binding protein</fullName>
        <shortName evidence="2">SSB</shortName>
    </recommendedName>
</protein>
<keyword evidence="1 2" id="KW-0238">DNA-binding</keyword>
<organism evidence="5 6">
    <name type="scientific">Flagellimonas pacifica</name>
    <dbReference type="NCBI Taxonomy" id="1247520"/>
    <lineage>
        <taxon>Bacteria</taxon>
        <taxon>Pseudomonadati</taxon>
        <taxon>Bacteroidota</taxon>
        <taxon>Flavobacteriia</taxon>
        <taxon>Flavobacteriales</taxon>
        <taxon>Flavobacteriaceae</taxon>
        <taxon>Flagellimonas</taxon>
    </lineage>
</organism>
<dbReference type="CDD" id="cd04496">
    <property type="entry name" value="SSB_OBF"/>
    <property type="match status" value="1"/>
</dbReference>
<comment type="subunit">
    <text evidence="2">Homotetramer.</text>
</comment>
<evidence type="ECO:0000256" key="3">
    <source>
        <dbReference type="PIRNR" id="PIRNR002070"/>
    </source>
</evidence>
<dbReference type="InterPro" id="IPR011344">
    <property type="entry name" value="ssDNA-bd"/>
</dbReference>
<dbReference type="PIRSF" id="PIRSF002070">
    <property type="entry name" value="SSB"/>
    <property type="match status" value="1"/>
</dbReference>
<dbReference type="SUPFAM" id="SSF50249">
    <property type="entry name" value="Nucleic acid-binding proteins"/>
    <property type="match status" value="1"/>
</dbReference>
<sequence>MSSFRNHVQLIGNIGGEITVPELESGKKLVRFSLATNEYYRNAKGQKVESTDWHNIVAWGKTAEIIEKYASKGSEIGVIGKLRSRSYEDKDGSQRYVTEVVADEVLLLGSKPNGNAQPKAASPKSNDTSGQKDADTTKNGGKSNDKDSTTENGKDDTKK</sequence>
<dbReference type="GO" id="GO:0003697">
    <property type="term" value="F:single-stranded DNA binding"/>
    <property type="evidence" value="ECO:0007669"/>
    <property type="project" value="UniProtKB-UniRule"/>
</dbReference>
<dbReference type="OrthoDB" id="9809878at2"/>
<dbReference type="InterPro" id="IPR000424">
    <property type="entry name" value="Primosome_PriB/ssb"/>
</dbReference>
<feature type="region of interest" description="Disordered" evidence="4">
    <location>
        <begin position="108"/>
        <end position="159"/>
    </location>
</feature>
<comment type="caution">
    <text evidence="2">Lacks conserved residue(s) required for the propagation of feature annotation.</text>
</comment>
<evidence type="ECO:0000256" key="4">
    <source>
        <dbReference type="SAM" id="MobiDB-lite"/>
    </source>
</evidence>
<dbReference type="Gene3D" id="2.40.50.140">
    <property type="entry name" value="Nucleic acid-binding proteins"/>
    <property type="match status" value="1"/>
</dbReference>
<dbReference type="Proteomes" id="UP000219048">
    <property type="component" value="Unassembled WGS sequence"/>
</dbReference>
<dbReference type="PROSITE" id="PS50935">
    <property type="entry name" value="SSB"/>
    <property type="match status" value="1"/>
</dbReference>
<feature type="compositionally biased region" description="Basic and acidic residues" evidence="4">
    <location>
        <begin position="143"/>
        <end position="159"/>
    </location>
</feature>
<dbReference type="PANTHER" id="PTHR10302:SF0">
    <property type="entry name" value="SINGLE-STRANDED DNA-BINDING PROTEIN, MITOCHONDRIAL"/>
    <property type="match status" value="1"/>
</dbReference>
<dbReference type="GO" id="GO:0009295">
    <property type="term" value="C:nucleoid"/>
    <property type="evidence" value="ECO:0007669"/>
    <property type="project" value="TreeGrafter"/>
</dbReference>
<dbReference type="HAMAP" id="MF_00984">
    <property type="entry name" value="SSB"/>
    <property type="match status" value="1"/>
</dbReference>
<dbReference type="NCBIfam" id="TIGR00621">
    <property type="entry name" value="ssb"/>
    <property type="match status" value="1"/>
</dbReference>
<evidence type="ECO:0000256" key="2">
    <source>
        <dbReference type="HAMAP-Rule" id="MF_00984"/>
    </source>
</evidence>
<dbReference type="InterPro" id="IPR012340">
    <property type="entry name" value="NA-bd_OB-fold"/>
</dbReference>
<reference evidence="6" key="1">
    <citation type="submission" date="2017-09" db="EMBL/GenBank/DDBJ databases">
        <authorList>
            <person name="Varghese N."/>
            <person name="Submissions S."/>
        </authorList>
    </citation>
    <scope>NUCLEOTIDE SEQUENCE [LARGE SCALE GENOMIC DNA]</scope>
    <source>
        <strain evidence="6">DSM 25885</strain>
    </source>
</reference>
<dbReference type="RefSeq" id="WP_097045044.1">
    <property type="nucleotide sequence ID" value="NZ_OBEH01000002.1"/>
</dbReference>
<proteinExistence type="inferred from homology"/>
<name>A0A285MVQ1_9FLAO</name>
<dbReference type="PANTHER" id="PTHR10302">
    <property type="entry name" value="SINGLE-STRANDED DNA-BINDING PROTEIN"/>
    <property type="match status" value="1"/>
</dbReference>
<evidence type="ECO:0000313" key="5">
    <source>
        <dbReference type="EMBL" id="SNY99551.1"/>
    </source>
</evidence>
<evidence type="ECO:0000313" key="6">
    <source>
        <dbReference type="Proteomes" id="UP000219048"/>
    </source>
</evidence>
<accession>A0A285MVQ1</accession>
<dbReference type="Pfam" id="PF00436">
    <property type="entry name" value="SSB"/>
    <property type="match status" value="1"/>
</dbReference>
<dbReference type="GO" id="GO:0006260">
    <property type="term" value="P:DNA replication"/>
    <property type="evidence" value="ECO:0007669"/>
    <property type="project" value="InterPro"/>
</dbReference>
<gene>
    <name evidence="5" type="ORF">SAMN06265377_1362</name>
</gene>